<evidence type="ECO:0000313" key="2">
    <source>
        <dbReference type="EMBL" id="AZA49288.1"/>
    </source>
</evidence>
<sequence length="327" mass="37617">MKTMTKSISGILKVLCILFITSCCTKETPSEIPDDNLPKIYDYNVLIVPDLSNRINPEIHPKPLNDTLLINTIADHIDNLLKIKSRQMNQLDIYKFDFINRGILNQHIANTEDLEINFRKFKDQAQEASHYKRHDLKPDIASFKNNIAKVYDYSLAHSAGSDVWNYFNQNIKNSMINEPDKKVEIAKDEFVITGTRNIAVLFTDGYIESANNSSGLRLDQDLIKKIRKEFVSSGSVDLEKFILSKPEYLIRKTSDLNQLNVIVFEMVDRSLDKNGVTTVQPTDFEIMKIIWKKWLKDSGAAQVEIYPALTNKTEAYEALKKFMEEIK</sequence>
<keyword evidence="5" id="KW-1185">Reference proteome</keyword>
<evidence type="ECO:0000313" key="4">
    <source>
        <dbReference type="Proteomes" id="UP000255224"/>
    </source>
</evidence>
<organism evidence="3 4">
    <name type="scientific">Chryseobacterium carnipullorum</name>
    <dbReference type="NCBI Taxonomy" id="1124835"/>
    <lineage>
        <taxon>Bacteria</taxon>
        <taxon>Pseudomonadati</taxon>
        <taxon>Bacteroidota</taxon>
        <taxon>Flavobacteriia</taxon>
        <taxon>Flavobacteriales</taxon>
        <taxon>Weeksellaceae</taxon>
        <taxon>Chryseobacterium group</taxon>
        <taxon>Chryseobacterium</taxon>
    </lineage>
</organism>
<gene>
    <name evidence="2" type="ORF">EG346_14385</name>
    <name evidence="3" type="ORF">NCTC13533_01345</name>
</gene>
<dbReference type="EMBL" id="CP033920">
    <property type="protein sequence ID" value="AZA49288.1"/>
    <property type="molecule type" value="Genomic_DNA"/>
</dbReference>
<evidence type="ECO:0000313" key="3">
    <source>
        <dbReference type="EMBL" id="STC94121.1"/>
    </source>
</evidence>
<reference evidence="5" key="2">
    <citation type="submission" date="2018-11" db="EMBL/GenBank/DDBJ databases">
        <title>Proposal to divide the Flavobacteriaceae and reorganize its genera based on Amino Acid Identity values calculated from whole genome sequences.</title>
        <authorList>
            <person name="Nicholson A.C."/>
            <person name="Gulvik C.A."/>
            <person name="Whitney A.M."/>
            <person name="Humrighouse B.W."/>
            <person name="Bell M."/>
            <person name="Holmes B."/>
            <person name="Steigerwalt A.G."/>
            <person name="Villarma A."/>
            <person name="Sheth M."/>
            <person name="Batra D."/>
            <person name="Pryor J."/>
            <person name="Bernardet J.-F."/>
            <person name="Hugo C."/>
            <person name="Kampfer P."/>
            <person name="Newman J."/>
            <person name="McQuiston J.R."/>
        </authorList>
    </citation>
    <scope>NUCLEOTIDE SEQUENCE [LARGE SCALE GENOMIC DNA]</scope>
    <source>
        <strain evidence="5">G0188</strain>
    </source>
</reference>
<protein>
    <submittedName>
        <fullName evidence="3">Uncharacterized protein</fullName>
    </submittedName>
</protein>
<dbReference type="KEGG" id="ccau:EG346_14385"/>
<evidence type="ECO:0000313" key="5">
    <source>
        <dbReference type="Proteomes" id="UP000273270"/>
    </source>
</evidence>
<keyword evidence="1" id="KW-0732">Signal</keyword>
<proteinExistence type="predicted"/>
<dbReference type="Proteomes" id="UP000273270">
    <property type="component" value="Chromosome"/>
</dbReference>
<dbReference type="EMBL" id="UFVQ01000003">
    <property type="protein sequence ID" value="STC94121.1"/>
    <property type="molecule type" value="Genomic_DNA"/>
</dbReference>
<evidence type="ECO:0000256" key="1">
    <source>
        <dbReference type="SAM" id="SignalP"/>
    </source>
</evidence>
<name>A0A376DR53_CHRCU</name>
<accession>A0A376DR53</accession>
<feature type="chain" id="PRO_5044585961" evidence="1">
    <location>
        <begin position="26"/>
        <end position="327"/>
    </location>
</feature>
<dbReference type="Proteomes" id="UP000255224">
    <property type="component" value="Unassembled WGS sequence"/>
</dbReference>
<feature type="signal peptide" evidence="1">
    <location>
        <begin position="1"/>
        <end position="25"/>
    </location>
</feature>
<reference evidence="2" key="3">
    <citation type="submission" date="2018-11" db="EMBL/GenBank/DDBJ databases">
        <title>Proposal to divide the Flavobacteriaceae and reorganize its genera based on Amino Acid Identity values calculated from whole genome sequences.</title>
        <authorList>
            <person name="Nicholson A.C."/>
            <person name="Gulvik C.A."/>
            <person name="Whitney A.M."/>
            <person name="Humrighouse B.W."/>
            <person name="Bell M."/>
            <person name="Holmes B."/>
            <person name="Steigerwalt A."/>
            <person name="Villarma A."/>
            <person name="Sheth M."/>
            <person name="Batra D."/>
            <person name="Pryor J."/>
            <person name="Bernardet J.-F."/>
            <person name="Hugo C."/>
            <person name="Kampfer P."/>
            <person name="Newman J."/>
            <person name="Mcquiston J.R."/>
        </authorList>
    </citation>
    <scope>NUCLEOTIDE SEQUENCE [LARGE SCALE GENOMIC DNA]</scope>
    <source>
        <strain evidence="2">G0188</strain>
    </source>
</reference>
<dbReference type="AlphaFoldDB" id="A0A376DR53"/>
<reference evidence="3 4" key="1">
    <citation type="submission" date="2018-06" db="EMBL/GenBank/DDBJ databases">
        <authorList>
            <consortium name="Pathogen Informatics"/>
            <person name="Doyle S."/>
        </authorList>
    </citation>
    <scope>NUCLEOTIDE SEQUENCE [LARGE SCALE GENOMIC DNA]</scope>
    <source>
        <strain evidence="3 4">NCTC13533</strain>
    </source>
</reference>
<accession>A0A3G6M535</accession>